<reference evidence="15 16" key="1">
    <citation type="journal article" date="2015" name="Nature">
        <title>rRNA introns, odd ribosomes, and small enigmatic genomes across a large radiation of phyla.</title>
        <authorList>
            <person name="Brown C.T."/>
            <person name="Hug L.A."/>
            <person name="Thomas B.C."/>
            <person name="Sharon I."/>
            <person name="Castelle C.J."/>
            <person name="Singh A."/>
            <person name="Wilkins M.J."/>
            <person name="Williams K.H."/>
            <person name="Banfield J.F."/>
        </authorList>
    </citation>
    <scope>NUCLEOTIDE SEQUENCE [LARGE SCALE GENOMIC DNA]</scope>
</reference>
<evidence type="ECO:0000256" key="12">
    <source>
        <dbReference type="ARBA" id="ARBA00049515"/>
    </source>
</evidence>
<dbReference type="SUPFAM" id="SSF55681">
    <property type="entry name" value="Class II aaRS and biotin synthetases"/>
    <property type="match status" value="1"/>
</dbReference>
<keyword evidence="5 13" id="KW-0479">Metal-binding</keyword>
<dbReference type="InterPro" id="IPR006195">
    <property type="entry name" value="aa-tRNA-synth_II"/>
</dbReference>
<evidence type="ECO:0000256" key="4">
    <source>
        <dbReference type="ARBA" id="ARBA00022598"/>
    </source>
</evidence>
<comment type="catalytic activity">
    <reaction evidence="12 13">
        <text>tRNA(Thr) + L-threonine + ATP = L-threonyl-tRNA(Thr) + AMP + diphosphate + H(+)</text>
        <dbReference type="Rhea" id="RHEA:24624"/>
        <dbReference type="Rhea" id="RHEA-COMP:9670"/>
        <dbReference type="Rhea" id="RHEA-COMP:9704"/>
        <dbReference type="ChEBI" id="CHEBI:15378"/>
        <dbReference type="ChEBI" id="CHEBI:30616"/>
        <dbReference type="ChEBI" id="CHEBI:33019"/>
        <dbReference type="ChEBI" id="CHEBI:57926"/>
        <dbReference type="ChEBI" id="CHEBI:78442"/>
        <dbReference type="ChEBI" id="CHEBI:78534"/>
        <dbReference type="ChEBI" id="CHEBI:456215"/>
        <dbReference type="EC" id="6.1.1.3"/>
    </reaction>
</comment>
<comment type="cofactor">
    <cofactor evidence="13">
        <name>Zn(2+)</name>
        <dbReference type="ChEBI" id="CHEBI:29105"/>
    </cofactor>
    <text evidence="13">Binds 1 zinc ion per subunit.</text>
</comment>
<dbReference type="Pfam" id="PF07973">
    <property type="entry name" value="tRNA_SAD"/>
    <property type="match status" value="1"/>
</dbReference>
<dbReference type="InterPro" id="IPR012947">
    <property type="entry name" value="tRNA_SAD"/>
</dbReference>
<name>A0A0G0K9T5_9BACT</name>
<evidence type="ECO:0000256" key="6">
    <source>
        <dbReference type="ARBA" id="ARBA00022741"/>
    </source>
</evidence>
<dbReference type="GO" id="GO:0006435">
    <property type="term" value="P:threonyl-tRNA aminoacylation"/>
    <property type="evidence" value="ECO:0007669"/>
    <property type="project" value="UniProtKB-UniRule"/>
</dbReference>
<dbReference type="CDD" id="cd00860">
    <property type="entry name" value="ThrRS_anticodon"/>
    <property type="match status" value="1"/>
</dbReference>
<dbReference type="CDD" id="cd00771">
    <property type="entry name" value="ThrRS_core"/>
    <property type="match status" value="1"/>
</dbReference>
<dbReference type="PANTHER" id="PTHR11451:SF44">
    <property type="entry name" value="THREONINE--TRNA LIGASE, CHLOROPLASTIC_MITOCHONDRIAL 2"/>
    <property type="match status" value="1"/>
</dbReference>
<dbReference type="Pfam" id="PF00587">
    <property type="entry name" value="tRNA-synt_2b"/>
    <property type="match status" value="1"/>
</dbReference>
<evidence type="ECO:0000256" key="7">
    <source>
        <dbReference type="ARBA" id="ARBA00022833"/>
    </source>
</evidence>
<dbReference type="GO" id="GO:0005524">
    <property type="term" value="F:ATP binding"/>
    <property type="evidence" value="ECO:0007669"/>
    <property type="project" value="UniProtKB-UniRule"/>
</dbReference>
<dbReference type="FunFam" id="3.40.50.800:FF:000001">
    <property type="entry name" value="Threonine--tRNA ligase"/>
    <property type="match status" value="1"/>
</dbReference>
<evidence type="ECO:0000256" key="13">
    <source>
        <dbReference type="HAMAP-Rule" id="MF_00184"/>
    </source>
</evidence>
<proteinExistence type="inferred from homology"/>
<dbReference type="PANTHER" id="PTHR11451">
    <property type="entry name" value="THREONINE-TRNA LIGASE"/>
    <property type="match status" value="1"/>
</dbReference>
<comment type="similarity">
    <text evidence="1 13">Belongs to the class-II aminoacyl-tRNA synthetase family.</text>
</comment>
<dbReference type="Gene3D" id="3.40.50.800">
    <property type="entry name" value="Anticodon-binding domain"/>
    <property type="match status" value="1"/>
</dbReference>
<evidence type="ECO:0000256" key="1">
    <source>
        <dbReference type="ARBA" id="ARBA00008226"/>
    </source>
</evidence>
<comment type="subcellular location">
    <subcellularLocation>
        <location evidence="13">Cytoplasm</location>
    </subcellularLocation>
</comment>
<dbReference type="EMBL" id="LBUY01000001">
    <property type="protein sequence ID" value="KKQ75582.1"/>
    <property type="molecule type" value="Genomic_DNA"/>
</dbReference>
<dbReference type="InterPro" id="IPR002314">
    <property type="entry name" value="aa-tRNA-synt_IIb"/>
</dbReference>
<sequence>MDIKLENLRHSTSHLMAAAVLELFPNAKPTLGPPTEDGFYYDFDELKISEDDLPKIEERMREIVKSWGMFEKLETSNSEAIEQYKNNPYKKELIEEHSKSGEKITLYKSGNFIDLCKGGHIENPQKELKYFKLLSVAGAYWRGNEKNKMLTRIYGTAFFSQKELDEYLKNIEEAKKRDHRKLGKELDLFHIDERVGLGLPLWHPKGAILWREIEDFWYKEHLKNGYGLVRTPHIGNSELWKTSGHLNFYNSSMYPPLEAGQALEEKQQGKKVDVSEEYYLKPMNCPFHLQIYSATPKSYRDLPLRWAECGTVYRYEKKGELSGLIRVRGFTQDDAHIICRKDQVEEELERVIDFIIYIYKSFGFEMDKVQVFLSLRDPDNKTKYAGDDAGWDFTEKVLRKVANKCKLNFTEEKGEAAFYGPKLDFKIKDALGRLWQCSTLQFDFNLPAKFGIEYTNDRGEKETPYMLHRALFGSYERFIGLLIEHYAGNFPTWLTPVQVKVLPITDKQLGYAKTVVDKLKAESIRVELDDRSETLGAKIRDAQKEKVAYMLIVGEREIKDGTVSERGRSGKDYGSMKLEEFIKNIKEEIDRKTIN</sequence>
<accession>A0A0G0K9T5</accession>
<comment type="subunit">
    <text evidence="13">Homodimer.</text>
</comment>
<evidence type="ECO:0000256" key="9">
    <source>
        <dbReference type="ARBA" id="ARBA00022884"/>
    </source>
</evidence>
<comment type="caution">
    <text evidence="15">The sequence shown here is derived from an EMBL/GenBank/DDBJ whole genome shotgun (WGS) entry which is preliminary data.</text>
</comment>
<dbReference type="InterPro" id="IPR018163">
    <property type="entry name" value="Thr/Ala-tRNA-synth_IIc_edit"/>
</dbReference>
<evidence type="ECO:0000256" key="5">
    <source>
        <dbReference type="ARBA" id="ARBA00022723"/>
    </source>
</evidence>
<evidence type="ECO:0000256" key="3">
    <source>
        <dbReference type="ARBA" id="ARBA00022555"/>
    </source>
</evidence>
<comment type="caution">
    <text evidence="13">Lacks conserved residue(s) required for the propagation of feature annotation.</text>
</comment>
<dbReference type="SMART" id="SM00863">
    <property type="entry name" value="tRNA_SAD"/>
    <property type="match status" value="1"/>
</dbReference>
<dbReference type="Gene3D" id="3.30.54.20">
    <property type="match status" value="1"/>
</dbReference>
<keyword evidence="9 13" id="KW-0694">RNA-binding</keyword>
<dbReference type="PRINTS" id="PR01047">
    <property type="entry name" value="TRNASYNTHTHR"/>
</dbReference>
<keyword evidence="2 13" id="KW-0963">Cytoplasm</keyword>
<dbReference type="InterPro" id="IPR045864">
    <property type="entry name" value="aa-tRNA-synth_II/BPL/LPL"/>
</dbReference>
<protein>
    <recommendedName>
        <fullName evidence="13">Threonine--tRNA ligase</fullName>
        <ecNumber evidence="13">6.1.1.3</ecNumber>
    </recommendedName>
    <alternativeName>
        <fullName evidence="13">Threonyl-tRNA synthetase</fullName>
        <shortName evidence="13">ThrRS</shortName>
    </alternativeName>
</protein>
<keyword evidence="4 13" id="KW-0436">Ligase</keyword>
<evidence type="ECO:0000256" key="10">
    <source>
        <dbReference type="ARBA" id="ARBA00022917"/>
    </source>
</evidence>
<dbReference type="InterPro" id="IPR004154">
    <property type="entry name" value="Anticodon-bd"/>
</dbReference>
<feature type="binding site" evidence="13">
    <location>
        <position position="468"/>
    </location>
    <ligand>
        <name>Zn(2+)</name>
        <dbReference type="ChEBI" id="CHEBI:29105"/>
        <note>catalytic</note>
    </ligand>
</feature>
<keyword evidence="6 13" id="KW-0547">Nucleotide-binding</keyword>
<dbReference type="InterPro" id="IPR002320">
    <property type="entry name" value="Thr-tRNA-ligase_IIa"/>
</dbReference>
<feature type="binding site" evidence="13">
    <location>
        <position position="336"/>
    </location>
    <ligand>
        <name>Zn(2+)</name>
        <dbReference type="ChEBI" id="CHEBI:29105"/>
        <note>catalytic</note>
    </ligand>
</feature>
<evidence type="ECO:0000256" key="2">
    <source>
        <dbReference type="ARBA" id="ARBA00022490"/>
    </source>
</evidence>
<feature type="binding site" evidence="13">
    <location>
        <position position="285"/>
    </location>
    <ligand>
        <name>Zn(2+)</name>
        <dbReference type="ChEBI" id="CHEBI:29105"/>
        <note>catalytic</note>
    </ligand>
</feature>
<dbReference type="SUPFAM" id="SSF55186">
    <property type="entry name" value="ThrRS/AlaRS common domain"/>
    <property type="match status" value="1"/>
</dbReference>
<dbReference type="Pfam" id="PF03129">
    <property type="entry name" value="HGTP_anticodon"/>
    <property type="match status" value="1"/>
</dbReference>
<evidence type="ECO:0000259" key="14">
    <source>
        <dbReference type="PROSITE" id="PS50862"/>
    </source>
</evidence>
<dbReference type="SUPFAM" id="SSF52954">
    <property type="entry name" value="Class II aaRS ABD-related"/>
    <property type="match status" value="1"/>
</dbReference>
<dbReference type="GO" id="GO:0046872">
    <property type="term" value="F:metal ion binding"/>
    <property type="evidence" value="ECO:0007669"/>
    <property type="project" value="UniProtKB-KW"/>
</dbReference>
<evidence type="ECO:0000313" key="16">
    <source>
        <dbReference type="Proteomes" id="UP000034738"/>
    </source>
</evidence>
<dbReference type="HAMAP" id="MF_00184">
    <property type="entry name" value="Thr_tRNA_synth"/>
    <property type="match status" value="1"/>
</dbReference>
<dbReference type="InterPro" id="IPR033728">
    <property type="entry name" value="ThrRS_core"/>
</dbReference>
<dbReference type="GO" id="GO:0000049">
    <property type="term" value="F:tRNA binding"/>
    <property type="evidence" value="ECO:0007669"/>
    <property type="project" value="UniProtKB-KW"/>
</dbReference>
<keyword evidence="8 13" id="KW-0067">ATP-binding</keyword>
<evidence type="ECO:0000313" key="15">
    <source>
        <dbReference type="EMBL" id="KKQ75582.1"/>
    </source>
</evidence>
<keyword evidence="10 13" id="KW-0648">Protein biosynthesis</keyword>
<dbReference type="PATRIC" id="fig|1618568.3.peg.16"/>
<dbReference type="InterPro" id="IPR047246">
    <property type="entry name" value="ThrRS_anticodon"/>
</dbReference>
<keyword evidence="11 13" id="KW-0030">Aminoacyl-tRNA synthetase</keyword>
<feature type="domain" description="Aminoacyl-transfer RNA synthetases class-II family profile" evidence="14">
    <location>
        <begin position="178"/>
        <end position="491"/>
    </location>
</feature>
<dbReference type="InterPro" id="IPR036621">
    <property type="entry name" value="Anticodon-bd_dom_sf"/>
</dbReference>
<dbReference type="GO" id="GO:0005737">
    <property type="term" value="C:cytoplasm"/>
    <property type="evidence" value="ECO:0007669"/>
    <property type="project" value="UniProtKB-SubCell"/>
</dbReference>
<dbReference type="Gene3D" id="3.30.980.10">
    <property type="entry name" value="Threonyl-trna Synthetase, Chain A, domain 2"/>
    <property type="match status" value="1"/>
</dbReference>
<dbReference type="NCBIfam" id="TIGR00418">
    <property type="entry name" value="thrS"/>
    <property type="match status" value="1"/>
</dbReference>
<keyword evidence="3 13" id="KW-0820">tRNA-binding</keyword>
<dbReference type="EC" id="6.1.1.3" evidence="13"/>
<dbReference type="AlphaFoldDB" id="A0A0G0K9T5"/>
<dbReference type="FunFam" id="3.30.930.10:FF:000002">
    <property type="entry name" value="Threonine--tRNA ligase"/>
    <property type="match status" value="1"/>
</dbReference>
<dbReference type="PROSITE" id="PS50862">
    <property type="entry name" value="AA_TRNA_LIGASE_II"/>
    <property type="match status" value="1"/>
</dbReference>
<dbReference type="GO" id="GO:0004829">
    <property type="term" value="F:threonine-tRNA ligase activity"/>
    <property type="evidence" value="ECO:0007669"/>
    <property type="project" value="UniProtKB-UniRule"/>
</dbReference>
<dbReference type="FunFam" id="3.30.980.10:FF:000005">
    <property type="entry name" value="Threonyl-tRNA synthetase, mitochondrial"/>
    <property type="match status" value="1"/>
</dbReference>
<dbReference type="Proteomes" id="UP000034738">
    <property type="component" value="Unassembled WGS sequence"/>
</dbReference>
<evidence type="ECO:0000256" key="11">
    <source>
        <dbReference type="ARBA" id="ARBA00023146"/>
    </source>
</evidence>
<gene>
    <name evidence="13" type="primary">thrS</name>
    <name evidence="15" type="ORF">US95_C0001G0013</name>
</gene>
<evidence type="ECO:0000256" key="8">
    <source>
        <dbReference type="ARBA" id="ARBA00022840"/>
    </source>
</evidence>
<organism evidence="15 16">
    <name type="scientific">Candidatus Woesebacteria bacterium GW2011_GWB1_38_5</name>
    <dbReference type="NCBI Taxonomy" id="1618568"/>
    <lineage>
        <taxon>Bacteria</taxon>
        <taxon>Candidatus Woeseibacteriota</taxon>
    </lineage>
</organism>
<keyword evidence="7 13" id="KW-0862">Zinc</keyword>
<dbReference type="Gene3D" id="3.30.930.10">
    <property type="entry name" value="Bira Bifunctional Protein, Domain 2"/>
    <property type="match status" value="1"/>
</dbReference>